<protein>
    <recommendedName>
        <fullName evidence="4">Peroxin-3</fullName>
    </recommendedName>
</protein>
<keyword evidence="1" id="KW-0472">Membrane</keyword>
<keyword evidence="1" id="KW-0812">Transmembrane</keyword>
<gene>
    <name evidence="2" type="ORF">EVOR1521_LOCUS8013</name>
</gene>
<dbReference type="PANTHER" id="PTHR28080:SF1">
    <property type="entry name" value="PEROXISOMAL BIOGENESIS FACTOR 3"/>
    <property type="match status" value="1"/>
</dbReference>
<keyword evidence="3" id="KW-1185">Reference proteome</keyword>
<dbReference type="GO" id="GO:0005778">
    <property type="term" value="C:peroxisomal membrane"/>
    <property type="evidence" value="ECO:0007669"/>
    <property type="project" value="InterPro"/>
</dbReference>
<dbReference type="GO" id="GO:0030674">
    <property type="term" value="F:protein-macromolecule adaptor activity"/>
    <property type="evidence" value="ECO:0007669"/>
    <property type="project" value="TreeGrafter"/>
</dbReference>
<dbReference type="AlphaFoldDB" id="A0AA36I482"/>
<name>A0AA36I482_9DINO</name>
<comment type="caution">
    <text evidence="2">The sequence shown here is derived from an EMBL/GenBank/DDBJ whole genome shotgun (WGS) entry which is preliminary data.</text>
</comment>
<evidence type="ECO:0000313" key="3">
    <source>
        <dbReference type="Proteomes" id="UP001178507"/>
    </source>
</evidence>
<keyword evidence="1" id="KW-1133">Transmembrane helix</keyword>
<dbReference type="InterPro" id="IPR006966">
    <property type="entry name" value="Peroxin-3"/>
</dbReference>
<evidence type="ECO:0008006" key="4">
    <source>
        <dbReference type="Google" id="ProtNLM"/>
    </source>
</evidence>
<dbReference type="Proteomes" id="UP001178507">
    <property type="component" value="Unassembled WGS sequence"/>
</dbReference>
<dbReference type="PANTHER" id="PTHR28080">
    <property type="entry name" value="PEROXISOMAL BIOGENESIS FACTOR 3"/>
    <property type="match status" value="1"/>
</dbReference>
<evidence type="ECO:0000256" key="1">
    <source>
        <dbReference type="SAM" id="Phobius"/>
    </source>
</evidence>
<evidence type="ECO:0000313" key="2">
    <source>
        <dbReference type="EMBL" id="CAJ1379928.1"/>
    </source>
</evidence>
<reference evidence="2" key="1">
    <citation type="submission" date="2023-08" db="EMBL/GenBank/DDBJ databases">
        <authorList>
            <person name="Chen Y."/>
            <person name="Shah S."/>
            <person name="Dougan E. K."/>
            <person name="Thang M."/>
            <person name="Chan C."/>
        </authorList>
    </citation>
    <scope>NUCLEOTIDE SEQUENCE</scope>
</reference>
<dbReference type="EMBL" id="CAUJNA010000668">
    <property type="protein sequence ID" value="CAJ1379928.1"/>
    <property type="molecule type" value="Genomic_DNA"/>
</dbReference>
<feature type="transmembrane region" description="Helical" evidence="1">
    <location>
        <begin position="17"/>
        <end position="33"/>
    </location>
</feature>
<organism evidence="2 3">
    <name type="scientific">Effrenium voratum</name>
    <dbReference type="NCBI Taxonomy" id="2562239"/>
    <lineage>
        <taxon>Eukaryota</taxon>
        <taxon>Sar</taxon>
        <taxon>Alveolata</taxon>
        <taxon>Dinophyceae</taxon>
        <taxon>Suessiales</taxon>
        <taxon>Symbiodiniaceae</taxon>
        <taxon>Effrenium</taxon>
    </lineage>
</organism>
<sequence>MVVQRIWNFAKRHRKKLLAGIVGVSGAGLYYFLRVRLPKLQQDMLENLLKELSEGATASSGQDEQQQRRVRFQKHQVVSDSYARRGLPAFLARHGSCFNTQACHAKVKEAKDKDTKLQAFKELQAECLALVASSAYALQVILLLHRVQFNIAGREVAVRHHDEMMDANEEGSAVMQLIDSTEFFLEQGPALVSAAARRAVKEALATANLLPDTAVTAATLSAFFKEVFEKMEPELWADSKGSSLLPPDNARLEKVKPFLDEARDYLESPQLLQVVRAVTAAAAERLPEELAATRGQAAGLKAGSVKLALLFGGCMALGRELLEVEPEASENAEAAMRAFADKTVVDQFCEAIYFQEPQK</sequence>
<dbReference type="GO" id="GO:0045046">
    <property type="term" value="P:protein import into peroxisome membrane"/>
    <property type="evidence" value="ECO:0007669"/>
    <property type="project" value="TreeGrafter"/>
</dbReference>
<accession>A0AA36I482</accession>
<proteinExistence type="predicted"/>